<organism evidence="1 2">
    <name type="scientific">Xenopus laevis</name>
    <name type="common">African clawed frog</name>
    <dbReference type="NCBI Taxonomy" id="8355"/>
    <lineage>
        <taxon>Eukaryota</taxon>
        <taxon>Metazoa</taxon>
        <taxon>Chordata</taxon>
        <taxon>Craniata</taxon>
        <taxon>Vertebrata</taxon>
        <taxon>Euteleostomi</taxon>
        <taxon>Amphibia</taxon>
        <taxon>Batrachia</taxon>
        <taxon>Anura</taxon>
        <taxon>Pipoidea</taxon>
        <taxon>Pipidae</taxon>
        <taxon>Xenopodinae</taxon>
        <taxon>Xenopus</taxon>
        <taxon>Xenopus</taxon>
    </lineage>
</organism>
<accession>A0A974H994</accession>
<evidence type="ECO:0000313" key="1">
    <source>
        <dbReference type="EMBL" id="OCT69602.1"/>
    </source>
</evidence>
<gene>
    <name evidence="1" type="ORF">XELAEV_18040914mg</name>
</gene>
<dbReference type="AlphaFoldDB" id="A0A974H994"/>
<evidence type="ECO:0000313" key="2">
    <source>
        <dbReference type="Proteomes" id="UP000694892"/>
    </source>
</evidence>
<dbReference type="Proteomes" id="UP000694892">
    <property type="component" value="Chromosome 8L"/>
</dbReference>
<proteinExistence type="predicted"/>
<protein>
    <submittedName>
        <fullName evidence="1">Uncharacterized protein</fullName>
    </submittedName>
</protein>
<sequence>MCSSVLLPRGKGCAFVHMGQIQGETVPVNQSYCSCTLTLSCPRSAEAAVTALQNRPILTEEPTFSPYLLGGHTEEQVVFLGGSPLLYMSLSLH</sequence>
<name>A0A974H994_XENLA</name>
<reference evidence="2" key="1">
    <citation type="journal article" date="2016" name="Nature">
        <title>Genome evolution in the allotetraploid frog Xenopus laevis.</title>
        <authorList>
            <person name="Session A.M."/>
            <person name="Uno Y."/>
            <person name="Kwon T."/>
            <person name="Chapman J.A."/>
            <person name="Toyoda A."/>
            <person name="Takahashi S."/>
            <person name="Fukui A."/>
            <person name="Hikosaka A."/>
            <person name="Suzuki A."/>
            <person name="Kondo M."/>
            <person name="van Heeringen S.J."/>
            <person name="Quigley I."/>
            <person name="Heinz S."/>
            <person name="Ogino H."/>
            <person name="Ochi H."/>
            <person name="Hellsten U."/>
            <person name="Lyons J.B."/>
            <person name="Simakov O."/>
            <person name="Putnam N."/>
            <person name="Stites J."/>
            <person name="Kuroki Y."/>
            <person name="Tanaka T."/>
            <person name="Michiue T."/>
            <person name="Watanabe M."/>
            <person name="Bogdanovic O."/>
            <person name="Lister R."/>
            <person name="Georgiou G."/>
            <person name="Paranjpe S.S."/>
            <person name="van Kruijsbergen I."/>
            <person name="Shu S."/>
            <person name="Carlson J."/>
            <person name="Kinoshita T."/>
            <person name="Ohta Y."/>
            <person name="Mawaribuchi S."/>
            <person name="Jenkins J."/>
            <person name="Grimwood J."/>
            <person name="Schmutz J."/>
            <person name="Mitros T."/>
            <person name="Mozaffari S.V."/>
            <person name="Suzuki Y."/>
            <person name="Haramoto Y."/>
            <person name="Yamamoto T.S."/>
            <person name="Takagi C."/>
            <person name="Heald R."/>
            <person name="Miller K."/>
            <person name="Haudenschild C."/>
            <person name="Kitzman J."/>
            <person name="Nakayama T."/>
            <person name="Izutsu Y."/>
            <person name="Robert J."/>
            <person name="Fortriede J."/>
            <person name="Burns K."/>
            <person name="Lotay V."/>
            <person name="Karimi K."/>
            <person name="Yasuoka Y."/>
            <person name="Dichmann D.S."/>
            <person name="Flajnik M.F."/>
            <person name="Houston D.W."/>
            <person name="Shendure J."/>
            <person name="DuPasquier L."/>
            <person name="Vize P.D."/>
            <person name="Zorn A.M."/>
            <person name="Ito M."/>
            <person name="Marcotte E.M."/>
            <person name="Wallingford J.B."/>
            <person name="Ito Y."/>
            <person name="Asashima M."/>
            <person name="Ueno N."/>
            <person name="Matsuda Y."/>
            <person name="Veenstra G.J."/>
            <person name="Fujiyama A."/>
            <person name="Harland R.M."/>
            <person name="Taira M."/>
            <person name="Rokhsar D.S."/>
        </authorList>
    </citation>
    <scope>NUCLEOTIDE SEQUENCE [LARGE SCALE GENOMIC DNA]</scope>
    <source>
        <strain evidence="2">J</strain>
    </source>
</reference>
<dbReference type="EMBL" id="CM004480">
    <property type="protein sequence ID" value="OCT69602.1"/>
    <property type="molecule type" value="Genomic_DNA"/>
</dbReference>